<evidence type="ECO:0000313" key="2">
    <source>
        <dbReference type="EMBL" id="EWM26291.1"/>
    </source>
</evidence>
<dbReference type="AlphaFoldDB" id="W7U033"/>
<keyword evidence="1" id="KW-0472">Membrane</keyword>
<keyword evidence="1" id="KW-1133">Transmembrane helix</keyword>
<dbReference type="EMBL" id="AZIL01000696">
    <property type="protein sequence ID" value="EWM26291.1"/>
    <property type="molecule type" value="Genomic_DNA"/>
</dbReference>
<keyword evidence="1" id="KW-0812">Transmembrane</keyword>
<proteinExistence type="predicted"/>
<protein>
    <recommendedName>
        <fullName evidence="4">Transmembrane protein</fullName>
    </recommendedName>
</protein>
<organism evidence="2 3">
    <name type="scientific">Nannochloropsis gaditana</name>
    <dbReference type="NCBI Taxonomy" id="72520"/>
    <lineage>
        <taxon>Eukaryota</taxon>
        <taxon>Sar</taxon>
        <taxon>Stramenopiles</taxon>
        <taxon>Ochrophyta</taxon>
        <taxon>Eustigmatophyceae</taxon>
        <taxon>Eustigmatales</taxon>
        <taxon>Monodopsidaceae</taxon>
        <taxon>Nannochloropsis</taxon>
    </lineage>
</organism>
<gene>
    <name evidence="2" type="ORF">Naga_100073g6</name>
</gene>
<comment type="caution">
    <text evidence="2">The sequence shown here is derived from an EMBL/GenBank/DDBJ whole genome shotgun (WGS) entry which is preliminary data.</text>
</comment>
<sequence length="245" mass="26450">MQLLQSSRRSTSLLALIIFLHFISHGLHAFFLPTHVSLTHLSTKTVRSVSVAVKAAGSGSESSSPKSSPLGPVQNVKRATSKAALLLGTCIGSFDTSGAPPSQAADLTPLPPEFRTAIMAMRDAAEPLSLRDAAKAVSELPGLDELLYDDASRRAINTELKELRQERPDLWDAETSYYGGVIRRAVNPFHVLELIPLLKVGPFVGGVGYFLAIVVQRKFPRFFALAYFGAIASLVAPAVYLILYT</sequence>
<reference evidence="2 3" key="1">
    <citation type="journal article" date="2014" name="Mol. Plant">
        <title>Chromosome Scale Genome Assembly and Transcriptome Profiling of Nannochloropsis gaditana in Nitrogen Depletion.</title>
        <authorList>
            <person name="Corteggiani Carpinelli E."/>
            <person name="Telatin A."/>
            <person name="Vitulo N."/>
            <person name="Forcato C."/>
            <person name="D'Angelo M."/>
            <person name="Schiavon R."/>
            <person name="Vezzi A."/>
            <person name="Giacometti G.M."/>
            <person name="Morosinotto T."/>
            <person name="Valle G."/>
        </authorList>
    </citation>
    <scope>NUCLEOTIDE SEQUENCE [LARGE SCALE GENOMIC DNA]</scope>
    <source>
        <strain evidence="2 3">B-31</strain>
    </source>
</reference>
<evidence type="ECO:0000256" key="1">
    <source>
        <dbReference type="SAM" id="Phobius"/>
    </source>
</evidence>
<feature type="transmembrane region" description="Helical" evidence="1">
    <location>
        <begin position="194"/>
        <end position="215"/>
    </location>
</feature>
<dbReference type="Proteomes" id="UP000019335">
    <property type="component" value="Chromosome 9"/>
</dbReference>
<evidence type="ECO:0000313" key="3">
    <source>
        <dbReference type="Proteomes" id="UP000019335"/>
    </source>
</evidence>
<evidence type="ECO:0008006" key="4">
    <source>
        <dbReference type="Google" id="ProtNLM"/>
    </source>
</evidence>
<name>W7U033_9STRA</name>
<accession>W7U033</accession>
<keyword evidence="3" id="KW-1185">Reference proteome</keyword>
<feature type="transmembrane region" description="Helical" evidence="1">
    <location>
        <begin position="222"/>
        <end position="243"/>
    </location>
</feature>